<evidence type="ECO:0000313" key="3">
    <source>
        <dbReference type="EMBL" id="RVV99801.1"/>
    </source>
</evidence>
<dbReference type="PANTHER" id="PTHR34387:SF2">
    <property type="entry name" value="SLR1258 PROTEIN"/>
    <property type="match status" value="1"/>
</dbReference>
<dbReference type="Proteomes" id="UP000285908">
    <property type="component" value="Unassembled WGS sequence"/>
</dbReference>
<dbReference type="PANTHER" id="PTHR34387">
    <property type="entry name" value="SLR1258 PROTEIN"/>
    <property type="match status" value="1"/>
</dbReference>
<dbReference type="OrthoDB" id="9813144at2"/>
<reference evidence="3 4" key="1">
    <citation type="submission" date="2018-11" db="EMBL/GenBank/DDBJ databases">
        <title>Mesobaculum littorinae gen. nov., sp. nov., isolated from Littorina scabra that represents a novel genus of the order Rhodobacteraceae.</title>
        <authorList>
            <person name="Li F."/>
        </authorList>
    </citation>
    <scope>NUCLEOTIDE SEQUENCE [LARGE SCALE GENOMIC DNA]</scope>
    <source>
        <strain evidence="3 4">M0103</strain>
    </source>
</reference>
<dbReference type="Gene3D" id="3.30.70.2970">
    <property type="entry name" value="Protein of unknown function (DUF541), domain 2"/>
    <property type="match status" value="1"/>
</dbReference>
<evidence type="ECO:0000256" key="1">
    <source>
        <dbReference type="SAM" id="MobiDB-lite"/>
    </source>
</evidence>
<feature type="region of interest" description="Disordered" evidence="1">
    <location>
        <begin position="97"/>
        <end position="118"/>
    </location>
</feature>
<feature type="chain" id="PRO_5019304745" evidence="2">
    <location>
        <begin position="24"/>
        <end position="259"/>
    </location>
</feature>
<dbReference type="RefSeq" id="WP_127905242.1">
    <property type="nucleotide sequence ID" value="NZ_RQXX01000001.1"/>
</dbReference>
<accession>A0A438ALS8</accession>
<organism evidence="3 4">
    <name type="scientific">Mesobaculum littorinae</name>
    <dbReference type="NCBI Taxonomy" id="2486419"/>
    <lineage>
        <taxon>Bacteria</taxon>
        <taxon>Pseudomonadati</taxon>
        <taxon>Pseudomonadota</taxon>
        <taxon>Alphaproteobacteria</taxon>
        <taxon>Rhodobacterales</taxon>
        <taxon>Roseobacteraceae</taxon>
        <taxon>Mesobaculum</taxon>
    </lineage>
</organism>
<dbReference type="Pfam" id="PF04402">
    <property type="entry name" value="SIMPL"/>
    <property type="match status" value="1"/>
</dbReference>
<dbReference type="AlphaFoldDB" id="A0A438ALS8"/>
<name>A0A438ALS8_9RHOB</name>
<keyword evidence="2" id="KW-0732">Signal</keyword>
<evidence type="ECO:0000313" key="4">
    <source>
        <dbReference type="Proteomes" id="UP000285908"/>
    </source>
</evidence>
<keyword evidence="4" id="KW-1185">Reference proteome</keyword>
<dbReference type="InterPro" id="IPR007497">
    <property type="entry name" value="SIMPL/DUF541"/>
</dbReference>
<sequence>MNTRIISALTVALLSGTAAYGQADTPPAPRPMAAAEAGRITVQGTGTTRLAPDMATITLGVTAEAPEAADAMADTQRRAAEVLDTLVAAGVEDRDVQTSSVELYPRRDDSEASRQQGEPPIVGYVATNRMTVRVRDLADLGPLMDDVVGAGSNLFQGLSFGLSEPEPAEDEALADAVEDARRKAEILAQAAGVTLGQLERMDESGGNRPYPPQMMEMRAVSDSAGGIAEGELEISANVLVTWRVSEGGDTGPAAPAAAD</sequence>
<proteinExistence type="predicted"/>
<evidence type="ECO:0000256" key="2">
    <source>
        <dbReference type="SAM" id="SignalP"/>
    </source>
</evidence>
<gene>
    <name evidence="3" type="ORF">EKE94_03765</name>
</gene>
<dbReference type="GO" id="GO:0006974">
    <property type="term" value="P:DNA damage response"/>
    <property type="evidence" value="ECO:0007669"/>
    <property type="project" value="TreeGrafter"/>
</dbReference>
<protein>
    <submittedName>
        <fullName evidence="3">DUF541 domain-containing protein</fullName>
    </submittedName>
</protein>
<dbReference type="EMBL" id="RQXX01000001">
    <property type="protein sequence ID" value="RVV99801.1"/>
    <property type="molecule type" value="Genomic_DNA"/>
</dbReference>
<feature type="signal peptide" evidence="2">
    <location>
        <begin position="1"/>
        <end position="23"/>
    </location>
</feature>
<comment type="caution">
    <text evidence="3">The sequence shown here is derived from an EMBL/GenBank/DDBJ whole genome shotgun (WGS) entry which is preliminary data.</text>
</comment>
<dbReference type="InterPro" id="IPR052022">
    <property type="entry name" value="26kDa_periplasmic_antigen"/>
</dbReference>
<dbReference type="Gene3D" id="3.30.110.170">
    <property type="entry name" value="Protein of unknown function (DUF541), domain 1"/>
    <property type="match status" value="1"/>
</dbReference>